<feature type="compositionally biased region" description="Polar residues" evidence="1">
    <location>
        <begin position="51"/>
        <end position="69"/>
    </location>
</feature>
<evidence type="ECO:0000256" key="1">
    <source>
        <dbReference type="SAM" id="MobiDB-lite"/>
    </source>
</evidence>
<organism evidence="2 3">
    <name type="scientific">Plakobranchus ocellatus</name>
    <dbReference type="NCBI Taxonomy" id="259542"/>
    <lineage>
        <taxon>Eukaryota</taxon>
        <taxon>Metazoa</taxon>
        <taxon>Spiralia</taxon>
        <taxon>Lophotrochozoa</taxon>
        <taxon>Mollusca</taxon>
        <taxon>Gastropoda</taxon>
        <taxon>Heterobranchia</taxon>
        <taxon>Euthyneura</taxon>
        <taxon>Panpulmonata</taxon>
        <taxon>Sacoglossa</taxon>
        <taxon>Placobranchoidea</taxon>
        <taxon>Plakobranchidae</taxon>
        <taxon>Plakobranchus</taxon>
    </lineage>
</organism>
<evidence type="ECO:0000313" key="3">
    <source>
        <dbReference type="Proteomes" id="UP000735302"/>
    </source>
</evidence>
<feature type="region of interest" description="Disordered" evidence="1">
    <location>
        <begin position="1"/>
        <end position="88"/>
    </location>
</feature>
<keyword evidence="3" id="KW-1185">Reference proteome</keyword>
<dbReference type="EMBL" id="BLXT01004823">
    <property type="protein sequence ID" value="GFO17449.1"/>
    <property type="molecule type" value="Genomic_DNA"/>
</dbReference>
<dbReference type="AlphaFoldDB" id="A0AAV4BBE5"/>
<gene>
    <name evidence="2" type="ORF">PoB_004395400</name>
</gene>
<accession>A0AAV4BBE5</accession>
<dbReference type="Proteomes" id="UP000735302">
    <property type="component" value="Unassembled WGS sequence"/>
</dbReference>
<protein>
    <submittedName>
        <fullName evidence="2">Uncharacterized protein</fullName>
    </submittedName>
</protein>
<name>A0AAV4BBE5_9GAST</name>
<reference evidence="2 3" key="1">
    <citation type="journal article" date="2021" name="Elife">
        <title>Chloroplast acquisition without the gene transfer in kleptoplastic sea slugs, Plakobranchus ocellatus.</title>
        <authorList>
            <person name="Maeda T."/>
            <person name="Takahashi S."/>
            <person name="Yoshida T."/>
            <person name="Shimamura S."/>
            <person name="Takaki Y."/>
            <person name="Nagai Y."/>
            <person name="Toyoda A."/>
            <person name="Suzuki Y."/>
            <person name="Arimoto A."/>
            <person name="Ishii H."/>
            <person name="Satoh N."/>
            <person name="Nishiyama T."/>
            <person name="Hasebe M."/>
            <person name="Maruyama T."/>
            <person name="Minagawa J."/>
            <person name="Obokata J."/>
            <person name="Shigenobu S."/>
        </authorList>
    </citation>
    <scope>NUCLEOTIDE SEQUENCE [LARGE SCALE GENOMIC DNA]</scope>
</reference>
<evidence type="ECO:0000313" key="2">
    <source>
        <dbReference type="EMBL" id="GFO17449.1"/>
    </source>
</evidence>
<comment type="caution">
    <text evidence="2">The sequence shown here is derived from an EMBL/GenBank/DDBJ whole genome shotgun (WGS) entry which is preliminary data.</text>
</comment>
<proteinExistence type="predicted"/>
<sequence length="88" mass="9142">MTTVPLSDVKGGVVTNEPISPPSSSEIADTYAVGSAKQIVSQNRRSESRLGPNSLSTTVTTLKEASTELSEPKENTDGSHNDTAPPTA</sequence>
<feature type="compositionally biased region" description="Basic and acidic residues" evidence="1">
    <location>
        <begin position="70"/>
        <end position="80"/>
    </location>
</feature>